<dbReference type="EMBL" id="OX459959">
    <property type="protein sequence ID" value="CAI9164782.1"/>
    <property type="molecule type" value="Genomic_DNA"/>
</dbReference>
<name>A0ABN8YT73_RANTA</name>
<evidence type="ECO:0000313" key="2">
    <source>
        <dbReference type="EMBL" id="CAI9164782.1"/>
    </source>
</evidence>
<accession>A0ABN8YT73</accession>
<dbReference type="Proteomes" id="UP001176941">
    <property type="component" value="Chromosome 23"/>
</dbReference>
<keyword evidence="3" id="KW-1185">Reference proteome</keyword>
<evidence type="ECO:0000313" key="3">
    <source>
        <dbReference type="Proteomes" id="UP001176941"/>
    </source>
</evidence>
<sequence>MVQCRLYLNKTVHKTHTYPSSTGVQLMSVSSFTAWLQTYLPSLSSHLSPPIIHSANIRTFHEWSSVRHSAEGQKREPLSSGNSQASLGAERKGAQPGQTPVILEDH</sequence>
<evidence type="ECO:0000256" key="1">
    <source>
        <dbReference type="SAM" id="MobiDB-lite"/>
    </source>
</evidence>
<organism evidence="2 3">
    <name type="scientific">Rangifer tarandus platyrhynchus</name>
    <name type="common">Svalbard reindeer</name>
    <dbReference type="NCBI Taxonomy" id="3082113"/>
    <lineage>
        <taxon>Eukaryota</taxon>
        <taxon>Metazoa</taxon>
        <taxon>Chordata</taxon>
        <taxon>Craniata</taxon>
        <taxon>Vertebrata</taxon>
        <taxon>Euteleostomi</taxon>
        <taxon>Mammalia</taxon>
        <taxon>Eutheria</taxon>
        <taxon>Laurasiatheria</taxon>
        <taxon>Artiodactyla</taxon>
        <taxon>Ruminantia</taxon>
        <taxon>Pecora</taxon>
        <taxon>Cervidae</taxon>
        <taxon>Odocoileinae</taxon>
        <taxon>Rangifer</taxon>
    </lineage>
</organism>
<protein>
    <submittedName>
        <fullName evidence="2">Uncharacterized protein</fullName>
    </submittedName>
</protein>
<proteinExistence type="predicted"/>
<gene>
    <name evidence="2" type="ORF">MRATA1EN1_LOCUS13744</name>
</gene>
<feature type="compositionally biased region" description="Basic and acidic residues" evidence="1">
    <location>
        <begin position="66"/>
        <end position="77"/>
    </location>
</feature>
<feature type="region of interest" description="Disordered" evidence="1">
    <location>
        <begin position="66"/>
        <end position="106"/>
    </location>
</feature>
<reference evidence="2" key="1">
    <citation type="submission" date="2023-04" db="EMBL/GenBank/DDBJ databases">
        <authorList>
            <consortium name="ELIXIR-Norway"/>
        </authorList>
    </citation>
    <scope>NUCLEOTIDE SEQUENCE [LARGE SCALE GENOMIC DNA]</scope>
</reference>